<organism evidence="9 10">
    <name type="scientific">Vreelandella populi</name>
    <dbReference type="NCBI Taxonomy" id="2498858"/>
    <lineage>
        <taxon>Bacteria</taxon>
        <taxon>Pseudomonadati</taxon>
        <taxon>Pseudomonadota</taxon>
        <taxon>Gammaproteobacteria</taxon>
        <taxon>Oceanospirillales</taxon>
        <taxon>Halomonadaceae</taxon>
        <taxon>Vreelandella</taxon>
    </lineage>
</organism>
<comment type="function">
    <text evidence="1">Possible endonuclease which induces a single-strand cut and initiates DNA replication.</text>
</comment>
<accession>A0A433LCC9</accession>
<keyword evidence="3" id="KW-0235">DNA replication</keyword>
<comment type="caution">
    <text evidence="9">The sequence shown here is derived from an EMBL/GenBank/DDBJ whole genome shotgun (WGS) entry which is preliminary data.</text>
</comment>
<dbReference type="GO" id="GO:0006260">
    <property type="term" value="P:DNA replication"/>
    <property type="evidence" value="ECO:0007669"/>
    <property type="project" value="UniProtKB-KW"/>
</dbReference>
<keyword evidence="6" id="KW-0378">Hydrolase</keyword>
<sequence>MSALDLAFAHSSGTRDCYRFLQAHFERLPSLADQLASGYVHVSKRHGHAAANRWLRHNAKELIDPASIYRRFEAIKADLERGFNGLVKRAPTTIEGLQQGCHWLARVEKSLVLHGLNVTHDDEAVINHADAQATAIERERSKLIGGIAAHNRRLRLGLLPPPLNLKPIKARTLSGQAREMAQQIASSRNPLSPPLGIIPLMAVFNWHRAPVMNLSVVNEMALATARHRAHLHSINPPSLRLKSGVQLAKLTDPIWWRRQLRRLGGRRLEQVQREAHRVHKRAGIYCSNVTLERRRSQKNRNRALLEALEAINQEGQVYTLAELAELGLSNPDHRRAELMLRIRDTEVEARRLGHVGMFYTITAPSRFHPVLSRSGARNPKYDGSTPRDAQAYLQGVWARTRAKLAREGVGVYGIRVVEPHHDGTPHWHLLIWTASEQAETVNEILRCHAEADTPEELYDRRGEKTNARFKVEKIDYRRGTAAGYVAKYISKNINGQQFTRDGVENDDKDTYGHDLNSVAPRIESWAAVWGIRQFQFVGLPSVTVWREIRRLNDKHLDELENWEAATRPDQRIASRLEQIRKAANSGQWDQFLRLMGGPNLPRKQRPVKPWTMPRVDLDRLEYSHSTGEVSEGVEAKGRHGEQTIGTFGIVVSDGRGNEHEYLTRFYRWQVRSKSRSHQEVLGGGAAESTWTRVTNCTQGPDIQPREPSPEEKKAQRERLEEWKRSEIYRAEAEDAYREGQEAKEAARNLFAPPTRTPQEEYFPPELC</sequence>
<evidence type="ECO:0000259" key="8">
    <source>
        <dbReference type="Pfam" id="PF05840"/>
    </source>
</evidence>
<dbReference type="InterPro" id="IPR008766">
    <property type="entry name" value="Replication_gene_A-like"/>
</dbReference>
<feature type="domain" description="Replication gene A protein-like" evidence="8">
    <location>
        <begin position="245"/>
        <end position="496"/>
    </location>
</feature>
<keyword evidence="4" id="KW-0540">Nuclease</keyword>
<dbReference type="AlphaFoldDB" id="A0A433LCC9"/>
<proteinExistence type="inferred from homology"/>
<evidence type="ECO:0000313" key="10">
    <source>
        <dbReference type="Proteomes" id="UP000286912"/>
    </source>
</evidence>
<dbReference type="Pfam" id="PF05840">
    <property type="entry name" value="Phage_GPA"/>
    <property type="match status" value="1"/>
</dbReference>
<protein>
    <submittedName>
        <fullName evidence="9">Replication endonuclease</fullName>
    </submittedName>
</protein>
<dbReference type="EMBL" id="RZHD01000005">
    <property type="protein sequence ID" value="RUR46233.1"/>
    <property type="molecule type" value="Genomic_DNA"/>
</dbReference>
<evidence type="ECO:0000256" key="7">
    <source>
        <dbReference type="SAM" id="MobiDB-lite"/>
    </source>
</evidence>
<keyword evidence="10" id="KW-1185">Reference proteome</keyword>
<reference evidence="9 10" key="1">
    <citation type="submission" date="2018-12" db="EMBL/GenBank/DDBJ databases">
        <title>three novel Halomonas strain isolated from plants.</title>
        <authorList>
            <person name="Sun C."/>
        </authorList>
    </citation>
    <scope>NUCLEOTIDE SEQUENCE [LARGE SCALE GENOMIC DNA]</scope>
    <source>
        <strain evidence="9 10">RC</strain>
    </source>
</reference>
<dbReference type="Proteomes" id="UP000286912">
    <property type="component" value="Unassembled WGS sequence"/>
</dbReference>
<evidence type="ECO:0000256" key="2">
    <source>
        <dbReference type="ARBA" id="ARBA00009260"/>
    </source>
</evidence>
<evidence type="ECO:0000256" key="3">
    <source>
        <dbReference type="ARBA" id="ARBA00022705"/>
    </source>
</evidence>
<evidence type="ECO:0000256" key="6">
    <source>
        <dbReference type="ARBA" id="ARBA00022801"/>
    </source>
</evidence>
<evidence type="ECO:0000313" key="9">
    <source>
        <dbReference type="EMBL" id="RUR46233.1"/>
    </source>
</evidence>
<dbReference type="GO" id="GO:0004519">
    <property type="term" value="F:endonuclease activity"/>
    <property type="evidence" value="ECO:0007669"/>
    <property type="project" value="UniProtKB-KW"/>
</dbReference>
<dbReference type="RefSeq" id="WP_126981680.1">
    <property type="nucleotide sequence ID" value="NZ_RZHD01000005.1"/>
</dbReference>
<keyword evidence="5 9" id="KW-0255">Endonuclease</keyword>
<evidence type="ECO:0000256" key="1">
    <source>
        <dbReference type="ARBA" id="ARBA00003293"/>
    </source>
</evidence>
<feature type="compositionally biased region" description="Basic and acidic residues" evidence="7">
    <location>
        <begin position="703"/>
        <end position="746"/>
    </location>
</feature>
<feature type="region of interest" description="Disordered" evidence="7">
    <location>
        <begin position="695"/>
        <end position="767"/>
    </location>
</feature>
<evidence type="ECO:0000256" key="4">
    <source>
        <dbReference type="ARBA" id="ARBA00022722"/>
    </source>
</evidence>
<dbReference type="OrthoDB" id="5568266at2"/>
<dbReference type="GO" id="GO:0016787">
    <property type="term" value="F:hydrolase activity"/>
    <property type="evidence" value="ECO:0007669"/>
    <property type="project" value="UniProtKB-KW"/>
</dbReference>
<comment type="similarity">
    <text evidence="2">Belongs to the phage GPA family.</text>
</comment>
<name>A0A433LCC9_9GAMM</name>
<gene>
    <name evidence="9" type="ORF">ELY37_09595</name>
</gene>
<evidence type="ECO:0000256" key="5">
    <source>
        <dbReference type="ARBA" id="ARBA00022759"/>
    </source>
</evidence>